<dbReference type="Pfam" id="PF19555">
    <property type="entry name" value="DUF6078"/>
    <property type="match status" value="1"/>
</dbReference>
<organism evidence="1 2">
    <name type="scientific">Xylanibacter rodentium</name>
    <dbReference type="NCBI Taxonomy" id="2736289"/>
    <lineage>
        <taxon>Bacteria</taxon>
        <taxon>Pseudomonadati</taxon>
        <taxon>Bacteroidota</taxon>
        <taxon>Bacteroidia</taxon>
        <taxon>Bacteroidales</taxon>
        <taxon>Prevotellaceae</taxon>
        <taxon>Xylanibacter</taxon>
    </lineage>
</organism>
<evidence type="ECO:0008006" key="3">
    <source>
        <dbReference type="Google" id="ProtNLM"/>
    </source>
</evidence>
<accession>A0ABX2AV74</accession>
<evidence type="ECO:0000313" key="2">
    <source>
        <dbReference type="Proteomes" id="UP001193734"/>
    </source>
</evidence>
<reference evidence="1 2" key="1">
    <citation type="submission" date="2020-05" db="EMBL/GenBank/DDBJ databases">
        <title>Distinct polysaccharide utilization as determinants for interspecies competition between intestinal Prevotella spp.</title>
        <authorList>
            <person name="Galvez E.J.C."/>
            <person name="Iljazovic A."/>
            <person name="Strowig T."/>
        </authorList>
    </citation>
    <scope>NUCLEOTIDE SEQUENCE [LARGE SCALE GENOMIC DNA]</scope>
    <source>
        <strain evidence="1 2">PROD</strain>
    </source>
</reference>
<comment type="caution">
    <text evidence="1">The sequence shown here is derived from an EMBL/GenBank/DDBJ whole genome shotgun (WGS) entry which is preliminary data.</text>
</comment>
<sequence>MTDNELFAKHAQSYLLCYNDKCPTRKQCLRWIIKDHTPEDMPVVSILNPRYAKTTDNECPYFKSNKKQKMAVGMTLFFDEMPRKTEQSVRNALINDLGRTKFFTYRRGAIPIPPAIQERIRAVCEACGWDKKPVYDGFTEEYEW</sequence>
<dbReference type="InterPro" id="IPR045724">
    <property type="entry name" value="DUF6078"/>
</dbReference>
<protein>
    <recommendedName>
        <fullName evidence="3">DUF1643 domain-containing protein</fullName>
    </recommendedName>
</protein>
<dbReference type="GeneID" id="82156731"/>
<dbReference type="Proteomes" id="UP001193734">
    <property type="component" value="Unassembled WGS sequence"/>
</dbReference>
<proteinExistence type="predicted"/>
<keyword evidence="2" id="KW-1185">Reference proteome</keyword>
<evidence type="ECO:0000313" key="1">
    <source>
        <dbReference type="EMBL" id="NPE13307.1"/>
    </source>
</evidence>
<name>A0ABX2AV74_9BACT</name>
<gene>
    <name evidence="1" type="ORF">HPS55_03030</name>
</gene>
<dbReference type="RefSeq" id="WP_172175851.1">
    <property type="nucleotide sequence ID" value="NZ_CASGKG010000014.1"/>
</dbReference>
<dbReference type="EMBL" id="JABKKE010000003">
    <property type="protein sequence ID" value="NPE13307.1"/>
    <property type="molecule type" value="Genomic_DNA"/>
</dbReference>